<reference evidence="1" key="1">
    <citation type="journal article" date="2021" name="Environ. Microbiol.">
        <title>Gene family expansions and transcriptome signatures uncover fungal adaptations to wood decay.</title>
        <authorList>
            <person name="Hage H."/>
            <person name="Miyauchi S."/>
            <person name="Viragh M."/>
            <person name="Drula E."/>
            <person name="Min B."/>
            <person name="Chaduli D."/>
            <person name="Navarro D."/>
            <person name="Favel A."/>
            <person name="Norest M."/>
            <person name="Lesage-Meessen L."/>
            <person name="Balint B."/>
            <person name="Merenyi Z."/>
            <person name="de Eugenio L."/>
            <person name="Morin E."/>
            <person name="Martinez A.T."/>
            <person name="Baldrian P."/>
            <person name="Stursova M."/>
            <person name="Martinez M.J."/>
            <person name="Novotny C."/>
            <person name="Magnuson J.K."/>
            <person name="Spatafora J.W."/>
            <person name="Maurice S."/>
            <person name="Pangilinan J."/>
            <person name="Andreopoulos W."/>
            <person name="LaButti K."/>
            <person name="Hundley H."/>
            <person name="Na H."/>
            <person name="Kuo A."/>
            <person name="Barry K."/>
            <person name="Lipzen A."/>
            <person name="Henrissat B."/>
            <person name="Riley R."/>
            <person name="Ahrendt S."/>
            <person name="Nagy L.G."/>
            <person name="Grigoriev I.V."/>
            <person name="Martin F."/>
            <person name="Rosso M.N."/>
        </authorList>
    </citation>
    <scope>NUCLEOTIDE SEQUENCE</scope>
    <source>
        <strain evidence="1">CBS 384.51</strain>
    </source>
</reference>
<accession>A0ACB8TNV2</accession>
<comment type="caution">
    <text evidence="1">The sequence shown here is derived from an EMBL/GenBank/DDBJ whole genome shotgun (WGS) entry which is preliminary data.</text>
</comment>
<evidence type="ECO:0000313" key="1">
    <source>
        <dbReference type="EMBL" id="KAI0083695.1"/>
    </source>
</evidence>
<protein>
    <submittedName>
        <fullName evidence="1">Uncharacterized protein</fullName>
    </submittedName>
</protein>
<name>A0ACB8TNV2_9APHY</name>
<sequence>MSLVLSSLISWASGKVYVECLIQLEVDLEISWLCTRTMFFADSYPIMIFILYSRRLSVSNGTTLSILSQCIVVGSFYILFKIA</sequence>
<keyword evidence="2" id="KW-1185">Reference proteome</keyword>
<evidence type="ECO:0000313" key="2">
    <source>
        <dbReference type="Proteomes" id="UP001055072"/>
    </source>
</evidence>
<organism evidence="1 2">
    <name type="scientific">Irpex rosettiformis</name>
    <dbReference type="NCBI Taxonomy" id="378272"/>
    <lineage>
        <taxon>Eukaryota</taxon>
        <taxon>Fungi</taxon>
        <taxon>Dikarya</taxon>
        <taxon>Basidiomycota</taxon>
        <taxon>Agaricomycotina</taxon>
        <taxon>Agaricomycetes</taxon>
        <taxon>Polyporales</taxon>
        <taxon>Irpicaceae</taxon>
        <taxon>Irpex</taxon>
    </lineage>
</organism>
<proteinExistence type="predicted"/>
<dbReference type="Proteomes" id="UP001055072">
    <property type="component" value="Unassembled WGS sequence"/>
</dbReference>
<feature type="non-terminal residue" evidence="1">
    <location>
        <position position="83"/>
    </location>
</feature>
<dbReference type="EMBL" id="MU274955">
    <property type="protein sequence ID" value="KAI0083695.1"/>
    <property type="molecule type" value="Genomic_DNA"/>
</dbReference>
<gene>
    <name evidence="1" type="ORF">BDY19DRAFT_975865</name>
</gene>